<evidence type="ECO:0000256" key="4">
    <source>
        <dbReference type="ARBA" id="ARBA00022475"/>
    </source>
</evidence>
<evidence type="ECO:0000256" key="7">
    <source>
        <dbReference type="ARBA" id="ARBA00022927"/>
    </source>
</evidence>
<evidence type="ECO:0000256" key="9">
    <source>
        <dbReference type="ARBA" id="ARBA00023136"/>
    </source>
</evidence>
<evidence type="ECO:0000256" key="3">
    <source>
        <dbReference type="ARBA" id="ARBA00022448"/>
    </source>
</evidence>
<keyword evidence="7" id="KW-0653">Protein transport</keyword>
<feature type="domain" description="TonB C-terminal" evidence="11">
    <location>
        <begin position="53"/>
        <end position="150"/>
    </location>
</feature>
<dbReference type="Gene3D" id="3.30.1150.10">
    <property type="match status" value="1"/>
</dbReference>
<keyword evidence="3" id="KW-0813">Transport</keyword>
<evidence type="ECO:0000259" key="11">
    <source>
        <dbReference type="PROSITE" id="PS52015"/>
    </source>
</evidence>
<evidence type="ECO:0000313" key="12">
    <source>
        <dbReference type="EMBL" id="MDT0596018.1"/>
    </source>
</evidence>
<keyword evidence="10" id="KW-0732">Signal</keyword>
<dbReference type="InterPro" id="IPR051045">
    <property type="entry name" value="TonB-dependent_transducer"/>
</dbReference>
<keyword evidence="6" id="KW-0812">Transmembrane</keyword>
<sequence>MKSKTNELLKTSFAALLILASSIVLSQESLLPCDEVEQEVLEDTALDEVALVTSYQPAVAIKRAQPKYPTSAAKSGAEGWVQMSFVIDEAGKVQDPEVQDFGGDRAFKAAALRAIKQWEYSPAIKDGKPTEQCQSLVRFNFMMGGKPGASRKFFYNYKKASKLVDEGNIEAAEVIVTKLHNRKENNRYENAWLWSIDHKIANKTNNKKREIIALKRTIQSAVGHADEHRSFDDKYIAYLHYRLFLLLADKGSYAEALATSEKLAKLNNGTAIIEKLQPSIDKINNFLASDQNLFINKKIDVDGQIFHRLARNSFAFVDIKGKLDTVEVRCDTKREKYTVAEEHIWKLPASWGKCILMIEGDSEAEFALVEVGQT</sequence>
<evidence type="ECO:0000256" key="1">
    <source>
        <dbReference type="ARBA" id="ARBA00004383"/>
    </source>
</evidence>
<keyword evidence="9" id="KW-0472">Membrane</keyword>
<evidence type="ECO:0000256" key="6">
    <source>
        <dbReference type="ARBA" id="ARBA00022692"/>
    </source>
</evidence>
<evidence type="ECO:0000256" key="8">
    <source>
        <dbReference type="ARBA" id="ARBA00022989"/>
    </source>
</evidence>
<evidence type="ECO:0000256" key="5">
    <source>
        <dbReference type="ARBA" id="ARBA00022519"/>
    </source>
</evidence>
<accession>A0ABU2ZVF8</accession>
<dbReference type="EMBL" id="JAVRHX010000004">
    <property type="protein sequence ID" value="MDT0596018.1"/>
    <property type="molecule type" value="Genomic_DNA"/>
</dbReference>
<dbReference type="InterPro" id="IPR006260">
    <property type="entry name" value="TonB/TolA_C"/>
</dbReference>
<proteinExistence type="inferred from homology"/>
<dbReference type="NCBIfam" id="TIGR01352">
    <property type="entry name" value="tonB_Cterm"/>
    <property type="match status" value="1"/>
</dbReference>
<dbReference type="PANTHER" id="PTHR33446">
    <property type="entry name" value="PROTEIN TONB-RELATED"/>
    <property type="match status" value="1"/>
</dbReference>
<keyword evidence="4" id="KW-1003">Cell membrane</keyword>
<comment type="caution">
    <text evidence="12">The sequence shown here is derived from an EMBL/GenBank/DDBJ whole genome shotgun (WGS) entry which is preliminary data.</text>
</comment>
<comment type="subcellular location">
    <subcellularLocation>
        <location evidence="1">Cell inner membrane</location>
        <topology evidence="1">Single-pass membrane protein</topology>
        <orientation evidence="1">Periplasmic side</orientation>
    </subcellularLocation>
</comment>
<dbReference type="InterPro" id="IPR037682">
    <property type="entry name" value="TonB_C"/>
</dbReference>
<dbReference type="RefSeq" id="WP_311369531.1">
    <property type="nucleotide sequence ID" value="NZ_JAVRHX010000004.1"/>
</dbReference>
<keyword evidence="13" id="KW-1185">Reference proteome</keyword>
<keyword evidence="8" id="KW-1133">Transmembrane helix</keyword>
<organism evidence="12 13">
    <name type="scientific">Glaciecola petra</name>
    <dbReference type="NCBI Taxonomy" id="3075602"/>
    <lineage>
        <taxon>Bacteria</taxon>
        <taxon>Pseudomonadati</taxon>
        <taxon>Pseudomonadota</taxon>
        <taxon>Gammaproteobacteria</taxon>
        <taxon>Alteromonadales</taxon>
        <taxon>Alteromonadaceae</taxon>
        <taxon>Glaciecola</taxon>
    </lineage>
</organism>
<name>A0ABU2ZVF8_9ALTE</name>
<keyword evidence="5" id="KW-0997">Cell inner membrane</keyword>
<protein>
    <submittedName>
        <fullName evidence="12">Energy transducer TonB</fullName>
    </submittedName>
</protein>
<feature type="chain" id="PRO_5046746369" evidence="10">
    <location>
        <begin position="27"/>
        <end position="374"/>
    </location>
</feature>
<evidence type="ECO:0000256" key="2">
    <source>
        <dbReference type="ARBA" id="ARBA00006555"/>
    </source>
</evidence>
<evidence type="ECO:0000313" key="13">
    <source>
        <dbReference type="Proteomes" id="UP001253545"/>
    </source>
</evidence>
<dbReference type="PROSITE" id="PS52015">
    <property type="entry name" value="TONB_CTD"/>
    <property type="match status" value="1"/>
</dbReference>
<evidence type="ECO:0000256" key="10">
    <source>
        <dbReference type="SAM" id="SignalP"/>
    </source>
</evidence>
<gene>
    <name evidence="12" type="ORF">RM552_14275</name>
</gene>
<dbReference type="PANTHER" id="PTHR33446:SF14">
    <property type="entry name" value="PROTEIN TONB"/>
    <property type="match status" value="1"/>
</dbReference>
<feature type="signal peptide" evidence="10">
    <location>
        <begin position="1"/>
        <end position="26"/>
    </location>
</feature>
<reference evidence="12 13" key="1">
    <citation type="submission" date="2023-09" db="EMBL/GenBank/DDBJ databases">
        <authorList>
            <person name="Rey-Velasco X."/>
        </authorList>
    </citation>
    <scope>NUCLEOTIDE SEQUENCE [LARGE SCALE GENOMIC DNA]</scope>
    <source>
        <strain evidence="12 13">P117</strain>
    </source>
</reference>
<comment type="similarity">
    <text evidence="2">Belongs to the TonB family.</text>
</comment>
<dbReference type="Pfam" id="PF03544">
    <property type="entry name" value="TonB_C"/>
    <property type="match status" value="1"/>
</dbReference>
<dbReference type="Proteomes" id="UP001253545">
    <property type="component" value="Unassembled WGS sequence"/>
</dbReference>
<dbReference type="SUPFAM" id="SSF74653">
    <property type="entry name" value="TolA/TonB C-terminal domain"/>
    <property type="match status" value="1"/>
</dbReference>